<name>A0AA95EIH8_9VIRU</name>
<dbReference type="InterPro" id="IPR036770">
    <property type="entry name" value="Ankyrin_rpt-contain_sf"/>
</dbReference>
<sequence length="289" mass="31173">MGPSDSPTSTTATTIDDLPCEMLAAILCRLDPCHQFVCTLRRTFLAEAARNGRLSLVQWAVEAGCPWDDGVCPEAVHRGHLDLLAWMQTKGCPWSVDRCLVAAAAGGHVDLATHVRSNKQATLNGNCDVLAVLLKDRRANVRCAWHVALNTGNVALLDWLYGRDRGVPESALGGHGHITERVWSATAAEECTVIVAARHVWPNIDAGPFDKPPPPRSLLWRHVALEAARNGHLDVVTWLGSAQRMPQTLTLAAAYGGRTHVLVWAAANGVWFSGLTTAIASLRGHEQAA</sequence>
<dbReference type="SUPFAM" id="SSF140860">
    <property type="entry name" value="Pseudo ankyrin repeat-like"/>
    <property type="match status" value="1"/>
</dbReference>
<reference evidence="1" key="1">
    <citation type="submission" date="2022-06" db="EMBL/GenBank/DDBJ databases">
        <authorList>
            <person name="Legendre M."/>
            <person name="Claverie J.-M."/>
            <person name="Alempic J.-M."/>
            <person name="Abergel C."/>
        </authorList>
    </citation>
    <scope>NUCLEOTIDE SEQUENCE</scope>
    <source>
        <strain evidence="1">Kuranda</strain>
    </source>
</reference>
<organism evidence="1 2">
    <name type="scientific">Pandoravirus kuranda</name>
    <dbReference type="NCBI Taxonomy" id="3019033"/>
    <lineage>
        <taxon>Viruses</taxon>
        <taxon>Pandoravirus</taxon>
    </lineage>
</organism>
<evidence type="ECO:0000313" key="2">
    <source>
        <dbReference type="Proteomes" id="UP001185135"/>
    </source>
</evidence>
<protein>
    <submittedName>
        <fullName evidence="1">F-box domain-containing protein</fullName>
    </submittedName>
</protein>
<dbReference type="Gene3D" id="1.25.40.20">
    <property type="entry name" value="Ankyrin repeat-containing domain"/>
    <property type="match status" value="1"/>
</dbReference>
<proteinExistence type="predicted"/>
<dbReference type="PANTHER" id="PTHR46586:SF3">
    <property type="entry name" value="ANKYRIN REPEAT-CONTAINING PROTEIN"/>
    <property type="match status" value="1"/>
</dbReference>
<accession>A0AA95EIH8</accession>
<gene>
    <name evidence="1" type="ORF">pkur_cds_430</name>
</gene>
<evidence type="ECO:0000313" key="1">
    <source>
        <dbReference type="EMBL" id="WBR14604.1"/>
    </source>
</evidence>
<dbReference type="EMBL" id="ON887157">
    <property type="protein sequence ID" value="WBR14604.1"/>
    <property type="molecule type" value="Genomic_DNA"/>
</dbReference>
<dbReference type="InterPro" id="IPR052050">
    <property type="entry name" value="SecEffector_AnkRepeat"/>
</dbReference>
<dbReference type="PANTHER" id="PTHR46586">
    <property type="entry name" value="ANKYRIN REPEAT-CONTAINING PROTEIN"/>
    <property type="match status" value="1"/>
</dbReference>
<dbReference type="Proteomes" id="UP001185135">
    <property type="component" value="Segment"/>
</dbReference>